<dbReference type="Pfam" id="PF08148">
    <property type="entry name" value="DSHCT"/>
    <property type="match status" value="1"/>
</dbReference>
<evidence type="ECO:0000313" key="3">
    <source>
        <dbReference type="Proteomes" id="UP001470230"/>
    </source>
</evidence>
<proteinExistence type="predicted"/>
<evidence type="ECO:0000313" key="2">
    <source>
        <dbReference type="EMBL" id="KAK8895422.1"/>
    </source>
</evidence>
<accession>A0ABR2KWY2</accession>
<organism evidence="2 3">
    <name type="scientific">Tritrichomonas musculus</name>
    <dbReference type="NCBI Taxonomy" id="1915356"/>
    <lineage>
        <taxon>Eukaryota</taxon>
        <taxon>Metamonada</taxon>
        <taxon>Parabasalia</taxon>
        <taxon>Tritrichomonadida</taxon>
        <taxon>Tritrichomonadidae</taxon>
        <taxon>Tritrichomonas</taxon>
    </lineage>
</organism>
<comment type="caution">
    <text evidence="2">The sequence shown here is derived from an EMBL/GenBank/DDBJ whole genome shotgun (WGS) entry which is preliminary data.</text>
</comment>
<reference evidence="2 3" key="1">
    <citation type="submission" date="2024-04" db="EMBL/GenBank/DDBJ databases">
        <title>Tritrichomonas musculus Genome.</title>
        <authorList>
            <person name="Alves-Ferreira E."/>
            <person name="Grigg M."/>
            <person name="Lorenzi H."/>
            <person name="Galac M."/>
        </authorList>
    </citation>
    <scope>NUCLEOTIDE SEQUENCE [LARGE SCALE GENOMIC DNA]</scope>
    <source>
        <strain evidence="2 3">EAF2021</strain>
    </source>
</reference>
<sequence length="243" mass="28018">MKMRSKYLLILTLKIFISSLFQLILRAKIKNAEKILLDNERDTYECFLKMLKDMNYINENNNGEFILCSKGIVANDIYGHKILSTKLLFSEVFKHLMPNELAALCSCLVTQRIGKYDDSDDMPNNLSEKVTEMKEICLHSYEKILSNSIPFDAEDFMSLSVIYSCVKAVFEWANNKSFSEIKKHTQKIMEGQMVSVITKVYSLLKSFSATAEKMGDEILVERFNVASDMIKRGIPFARSIYLY</sequence>
<feature type="domain" description="ATP-dependent RNA helicase Ski2/MTR4 C-terminal" evidence="1">
    <location>
        <begin position="62"/>
        <end position="242"/>
    </location>
</feature>
<protein>
    <recommendedName>
        <fullName evidence="1">ATP-dependent RNA helicase Ski2/MTR4 C-terminal domain-containing protein</fullName>
    </recommendedName>
</protein>
<evidence type="ECO:0000259" key="1">
    <source>
        <dbReference type="SMART" id="SM01142"/>
    </source>
</evidence>
<keyword evidence="3" id="KW-1185">Reference proteome</keyword>
<name>A0ABR2KWY2_9EUKA</name>
<dbReference type="EMBL" id="JAPFFF010000003">
    <property type="protein sequence ID" value="KAK8895422.1"/>
    <property type="molecule type" value="Genomic_DNA"/>
</dbReference>
<dbReference type="SMART" id="SM01142">
    <property type="entry name" value="DSHCT"/>
    <property type="match status" value="1"/>
</dbReference>
<dbReference type="Proteomes" id="UP001470230">
    <property type="component" value="Unassembled WGS sequence"/>
</dbReference>
<dbReference type="InterPro" id="IPR012961">
    <property type="entry name" value="Ski2/MTR4_C"/>
</dbReference>
<gene>
    <name evidence="2" type="ORF">M9Y10_023886</name>
</gene>
<dbReference type="Gene3D" id="1.10.3380.30">
    <property type="match status" value="1"/>
</dbReference>